<dbReference type="Proteomes" id="UP000190897">
    <property type="component" value="Unassembled WGS sequence"/>
</dbReference>
<dbReference type="PROSITE" id="PS50943">
    <property type="entry name" value="HTH_CROC1"/>
    <property type="match status" value="1"/>
</dbReference>
<dbReference type="SUPFAM" id="SSF47413">
    <property type="entry name" value="lambda repressor-like DNA-binding domains"/>
    <property type="match status" value="1"/>
</dbReference>
<dbReference type="InterPro" id="IPR010982">
    <property type="entry name" value="Lambda_DNA-bd_dom_sf"/>
</dbReference>
<name>A0A1T5DFN1_9BACT</name>
<dbReference type="GO" id="GO:0003677">
    <property type="term" value="F:DNA binding"/>
    <property type="evidence" value="ECO:0007669"/>
    <property type="project" value="InterPro"/>
</dbReference>
<dbReference type="Gene3D" id="1.10.260.40">
    <property type="entry name" value="lambda repressor-like DNA-binding domains"/>
    <property type="match status" value="1"/>
</dbReference>
<organism evidence="2 3">
    <name type="scientific">Dyadobacter psychrophilus</name>
    <dbReference type="NCBI Taxonomy" id="651661"/>
    <lineage>
        <taxon>Bacteria</taxon>
        <taxon>Pseudomonadati</taxon>
        <taxon>Bacteroidota</taxon>
        <taxon>Cytophagia</taxon>
        <taxon>Cytophagales</taxon>
        <taxon>Spirosomataceae</taxon>
        <taxon>Dyadobacter</taxon>
    </lineage>
</organism>
<feature type="domain" description="HTH cro/C1-type" evidence="1">
    <location>
        <begin position="18"/>
        <end position="70"/>
    </location>
</feature>
<dbReference type="CDD" id="cd00093">
    <property type="entry name" value="HTH_XRE"/>
    <property type="match status" value="1"/>
</dbReference>
<dbReference type="RefSeq" id="WP_170916600.1">
    <property type="nucleotide sequence ID" value="NZ_FUZA01000002.1"/>
</dbReference>
<reference evidence="3" key="1">
    <citation type="submission" date="2017-02" db="EMBL/GenBank/DDBJ databases">
        <authorList>
            <person name="Varghese N."/>
            <person name="Submissions S."/>
        </authorList>
    </citation>
    <scope>NUCLEOTIDE SEQUENCE [LARGE SCALE GENOMIC DNA]</scope>
    <source>
        <strain evidence="3">DSM 22270</strain>
    </source>
</reference>
<proteinExistence type="predicted"/>
<dbReference type="Pfam" id="PF01381">
    <property type="entry name" value="HTH_3"/>
    <property type="match status" value="1"/>
</dbReference>
<evidence type="ECO:0000313" key="2">
    <source>
        <dbReference type="EMBL" id="SKB70411.1"/>
    </source>
</evidence>
<dbReference type="InterPro" id="IPR001387">
    <property type="entry name" value="Cro/C1-type_HTH"/>
</dbReference>
<dbReference type="EMBL" id="FUZA01000002">
    <property type="protein sequence ID" value="SKB70411.1"/>
    <property type="molecule type" value="Genomic_DNA"/>
</dbReference>
<dbReference type="SMART" id="SM00530">
    <property type="entry name" value="HTH_XRE"/>
    <property type="match status" value="1"/>
</dbReference>
<keyword evidence="3" id="KW-1185">Reference proteome</keyword>
<evidence type="ECO:0000259" key="1">
    <source>
        <dbReference type="PROSITE" id="PS50943"/>
    </source>
</evidence>
<sequence>MISLISPSKALRKLAENVRSRRLSAGLTQEGLAERSGVALPTLRKFEQKGVISLESFLRLLLVVGGIEEVIEAVKPVKPTFSSIDEVLKEETSIRKRGRRK</sequence>
<protein>
    <submittedName>
        <fullName evidence="2">Helix-turn-helix domain-containing protein</fullName>
    </submittedName>
</protein>
<evidence type="ECO:0000313" key="3">
    <source>
        <dbReference type="Proteomes" id="UP000190897"/>
    </source>
</evidence>
<dbReference type="AlphaFoldDB" id="A0A1T5DFN1"/>
<dbReference type="STRING" id="651661.SAMN05660293_01581"/>
<accession>A0A1T5DFN1</accession>
<gene>
    <name evidence="2" type="ORF">SAMN05660293_01581</name>
</gene>